<dbReference type="EMBL" id="BPLR01020341">
    <property type="protein sequence ID" value="GIX77588.1"/>
    <property type="molecule type" value="Genomic_DNA"/>
</dbReference>
<name>A0AAV4MZA7_CAEEX</name>
<comment type="caution">
    <text evidence="1">The sequence shown here is derived from an EMBL/GenBank/DDBJ whole genome shotgun (WGS) entry which is preliminary data.</text>
</comment>
<gene>
    <name evidence="1" type="ORF">CEXT_591121</name>
</gene>
<accession>A0AAV4MZA7</accession>
<keyword evidence="2" id="KW-1185">Reference proteome</keyword>
<dbReference type="AlphaFoldDB" id="A0AAV4MZA7"/>
<evidence type="ECO:0000313" key="2">
    <source>
        <dbReference type="Proteomes" id="UP001054945"/>
    </source>
</evidence>
<proteinExistence type="predicted"/>
<dbReference type="Proteomes" id="UP001054945">
    <property type="component" value="Unassembled WGS sequence"/>
</dbReference>
<evidence type="ECO:0000313" key="1">
    <source>
        <dbReference type="EMBL" id="GIX77588.1"/>
    </source>
</evidence>
<sequence>MGRGGSSDDLPDPSSEWQEDPFYPSYLAWEKKKASPISSQSMDRFVFLRCLPQTILWGDLEINECLLQIKQLLDPLRTRGI</sequence>
<reference evidence="1 2" key="1">
    <citation type="submission" date="2021-06" db="EMBL/GenBank/DDBJ databases">
        <title>Caerostris extrusa draft genome.</title>
        <authorList>
            <person name="Kono N."/>
            <person name="Arakawa K."/>
        </authorList>
    </citation>
    <scope>NUCLEOTIDE SEQUENCE [LARGE SCALE GENOMIC DNA]</scope>
</reference>
<organism evidence="1 2">
    <name type="scientific">Caerostris extrusa</name>
    <name type="common">Bark spider</name>
    <name type="synonym">Caerostris bankana</name>
    <dbReference type="NCBI Taxonomy" id="172846"/>
    <lineage>
        <taxon>Eukaryota</taxon>
        <taxon>Metazoa</taxon>
        <taxon>Ecdysozoa</taxon>
        <taxon>Arthropoda</taxon>
        <taxon>Chelicerata</taxon>
        <taxon>Arachnida</taxon>
        <taxon>Araneae</taxon>
        <taxon>Araneomorphae</taxon>
        <taxon>Entelegynae</taxon>
        <taxon>Araneoidea</taxon>
        <taxon>Araneidae</taxon>
        <taxon>Caerostris</taxon>
    </lineage>
</organism>
<protein>
    <submittedName>
        <fullName evidence="1">Uncharacterized protein</fullName>
    </submittedName>
</protein>